<evidence type="ECO:0000256" key="1">
    <source>
        <dbReference type="ARBA" id="ARBA00004167"/>
    </source>
</evidence>
<dbReference type="Pfam" id="PF03168">
    <property type="entry name" value="LEA_2"/>
    <property type="match status" value="1"/>
</dbReference>
<proteinExistence type="predicted"/>
<gene>
    <name evidence="7" type="ORF">LUZ62_059094</name>
</gene>
<dbReference type="EMBL" id="JAMFTS010000003">
    <property type="protein sequence ID" value="KAJ4774837.1"/>
    <property type="molecule type" value="Genomic_DNA"/>
</dbReference>
<keyword evidence="4 5" id="KW-0472">Membrane</keyword>
<evidence type="ECO:0000259" key="6">
    <source>
        <dbReference type="Pfam" id="PF03168"/>
    </source>
</evidence>
<dbReference type="GO" id="GO:0009506">
    <property type="term" value="C:plasmodesma"/>
    <property type="evidence" value="ECO:0007669"/>
    <property type="project" value="TreeGrafter"/>
</dbReference>
<comment type="subcellular location">
    <subcellularLocation>
        <location evidence="1">Membrane</location>
        <topology evidence="1">Single-pass membrane protein</topology>
    </subcellularLocation>
</comment>
<keyword evidence="3 5" id="KW-1133">Transmembrane helix</keyword>
<protein>
    <recommendedName>
        <fullName evidence="6">Late embryogenesis abundant protein LEA-2 subgroup domain-containing protein</fullName>
    </recommendedName>
</protein>
<dbReference type="AlphaFoldDB" id="A0AAV8E7K9"/>
<dbReference type="InterPro" id="IPR004864">
    <property type="entry name" value="LEA_2"/>
</dbReference>
<dbReference type="InterPro" id="IPR044839">
    <property type="entry name" value="NDR1-like"/>
</dbReference>
<evidence type="ECO:0000256" key="5">
    <source>
        <dbReference type="SAM" id="Phobius"/>
    </source>
</evidence>
<dbReference type="GO" id="GO:0098542">
    <property type="term" value="P:defense response to other organism"/>
    <property type="evidence" value="ECO:0007669"/>
    <property type="project" value="InterPro"/>
</dbReference>
<dbReference type="GO" id="GO:0005886">
    <property type="term" value="C:plasma membrane"/>
    <property type="evidence" value="ECO:0007669"/>
    <property type="project" value="TreeGrafter"/>
</dbReference>
<evidence type="ECO:0000256" key="3">
    <source>
        <dbReference type="ARBA" id="ARBA00022989"/>
    </source>
</evidence>
<evidence type="ECO:0000313" key="8">
    <source>
        <dbReference type="Proteomes" id="UP001140206"/>
    </source>
</evidence>
<reference evidence="7" key="1">
    <citation type="submission" date="2022-08" db="EMBL/GenBank/DDBJ databases">
        <authorList>
            <person name="Marques A."/>
        </authorList>
    </citation>
    <scope>NUCLEOTIDE SEQUENCE</scope>
    <source>
        <strain evidence="7">RhyPub2mFocal</strain>
        <tissue evidence="7">Leaves</tissue>
    </source>
</reference>
<organism evidence="7 8">
    <name type="scientific">Rhynchospora pubera</name>
    <dbReference type="NCBI Taxonomy" id="906938"/>
    <lineage>
        <taxon>Eukaryota</taxon>
        <taxon>Viridiplantae</taxon>
        <taxon>Streptophyta</taxon>
        <taxon>Embryophyta</taxon>
        <taxon>Tracheophyta</taxon>
        <taxon>Spermatophyta</taxon>
        <taxon>Magnoliopsida</taxon>
        <taxon>Liliopsida</taxon>
        <taxon>Poales</taxon>
        <taxon>Cyperaceae</taxon>
        <taxon>Cyperoideae</taxon>
        <taxon>Rhynchosporeae</taxon>
        <taxon>Rhynchospora</taxon>
    </lineage>
</organism>
<dbReference type="PANTHER" id="PTHR31415">
    <property type="entry name" value="OS05G0367900 PROTEIN"/>
    <property type="match status" value="1"/>
</dbReference>
<accession>A0AAV8E7K9</accession>
<sequence>MDEENTENAENTENTENTPNSSNRVRLVLFCIALILVGISALILYLLFRPSKPYFSVASVWVYALTNNVSSSQSSNLLCTSMQFNFVLNNPNDRVGIFYDRLSVSVYYHNEPIAPPVALPSIFQKPSETGALSQALGAPIVPVSEDAVTQLTLDQANGVVGLKVVVLGQVKYKSTLYKTGWSMLYVTCDLVVGLKKGGTSTTVPLLSNPECLVET</sequence>
<dbReference type="PANTHER" id="PTHR31415:SF9">
    <property type="entry name" value="OS05G0367900 PROTEIN"/>
    <property type="match status" value="1"/>
</dbReference>
<evidence type="ECO:0000313" key="7">
    <source>
        <dbReference type="EMBL" id="KAJ4774837.1"/>
    </source>
</evidence>
<name>A0AAV8E7K9_9POAL</name>
<keyword evidence="8" id="KW-1185">Reference proteome</keyword>
<feature type="transmembrane region" description="Helical" evidence="5">
    <location>
        <begin position="27"/>
        <end position="48"/>
    </location>
</feature>
<dbReference type="Proteomes" id="UP001140206">
    <property type="component" value="Chromosome 3"/>
</dbReference>
<feature type="domain" description="Late embryogenesis abundant protein LEA-2 subgroup" evidence="6">
    <location>
        <begin position="88"/>
        <end position="174"/>
    </location>
</feature>
<comment type="caution">
    <text evidence="7">The sequence shown here is derived from an EMBL/GenBank/DDBJ whole genome shotgun (WGS) entry which is preliminary data.</text>
</comment>
<evidence type="ECO:0000256" key="2">
    <source>
        <dbReference type="ARBA" id="ARBA00022692"/>
    </source>
</evidence>
<keyword evidence="2 5" id="KW-0812">Transmembrane</keyword>
<evidence type="ECO:0000256" key="4">
    <source>
        <dbReference type="ARBA" id="ARBA00023136"/>
    </source>
</evidence>